<organism evidence="1 2">
    <name type="scientific">Lactobacillus helveticus CIRM-BIA 951</name>
    <dbReference type="NCBI Taxonomy" id="1226334"/>
    <lineage>
        <taxon>Bacteria</taxon>
        <taxon>Bacillati</taxon>
        <taxon>Bacillota</taxon>
        <taxon>Bacilli</taxon>
        <taxon>Lactobacillales</taxon>
        <taxon>Lactobacillaceae</taxon>
        <taxon>Lactobacillus</taxon>
    </lineage>
</organism>
<evidence type="ECO:0000313" key="1">
    <source>
        <dbReference type="EMBL" id="CDI57339.1"/>
    </source>
</evidence>
<gene>
    <name evidence="1" type="ORF">LHCIRMBIA951_01453</name>
</gene>
<sequence length="10" mass="1230">MRIDKKVQVN</sequence>
<comment type="caution">
    <text evidence="1">The sequence shown here is derived from an EMBL/GenBank/DDBJ whole genome shotgun (WGS) entry which is preliminary data.</text>
</comment>
<protein>
    <submittedName>
        <fullName evidence="1">Uncharacterized protein</fullName>
    </submittedName>
</protein>
<proteinExistence type="predicted"/>
<dbReference type="HOGENOM" id="CLU_3438313_0_0_9"/>
<name>U6F2Y6_LACHE</name>
<accession>U6F2Y6</accession>
<dbReference type="Proteomes" id="UP000017248">
    <property type="component" value="Unassembled WGS sequence"/>
</dbReference>
<keyword evidence="2" id="KW-1185">Reference proteome</keyword>
<evidence type="ECO:0000313" key="2">
    <source>
        <dbReference type="Proteomes" id="UP000017248"/>
    </source>
</evidence>
<dbReference type="EMBL" id="CBUK010000007">
    <property type="protein sequence ID" value="CDI57339.1"/>
    <property type="molecule type" value="Genomic_DNA"/>
</dbReference>
<reference evidence="1" key="1">
    <citation type="submission" date="2013-09" db="EMBL/GenBank/DDBJ databases">
        <title>Draft Genome Sequence of five Lactobacillus helveticus strains CIRM-BIA 101T, 103, 104, 951 and 953 isolated from milk product.</title>
        <authorList>
            <person name="Valence F."/>
            <person name="Chuat V."/>
            <person name="Ma L."/>
            <person name="Creno S."/>
            <person name="Falentin H."/>
            <person name="Lortal S."/>
            <person name="Bizet C."/>
            <person name="Clermont D."/>
            <person name="Loux V."/>
            <person name="Bouchier C."/>
            <person name="Cousin S."/>
        </authorList>
    </citation>
    <scope>NUCLEOTIDE SEQUENCE [LARGE SCALE GENOMIC DNA]</scope>
    <source>
        <strain evidence="1">CIRM-BIA 951</strain>
    </source>
</reference>